<dbReference type="Proteomes" id="UP001519289">
    <property type="component" value="Unassembled WGS sequence"/>
</dbReference>
<dbReference type="GO" id="GO:0003677">
    <property type="term" value="F:DNA binding"/>
    <property type="evidence" value="ECO:0007669"/>
    <property type="project" value="UniProtKB-KW"/>
</dbReference>
<sequence length="320" mass="33295">MISVQAFRLDPTSSLPVREQIKAQIRYQVAAGLLYPGDQLPSLRDLAAGLAVNVNTAVRAVEDLVREGYLVSHQGRGVFVAEDPPGAAPGAALRSLLAGALASASEWGMSPSALAEAVTAQSQLARSPQPASGRVVLAATSRADLRALQRQLEAVLPGTTVVPSLPEELGHTAPSTPVAATLFHAAALEERGAVALAGKEDLEALRRLAALPRGTPVAVAAADWVQAARVRQSLERGGMGHLAFRLATSPVDLAAALDGAAVLLAAPSGRRMAEEARAARPDLPCLFEPISPPPEAVSALRHRLSAPQRPSRVAVRSSWV</sequence>
<dbReference type="InterPro" id="IPR036388">
    <property type="entry name" value="WH-like_DNA-bd_sf"/>
</dbReference>
<keyword evidence="3" id="KW-0804">Transcription</keyword>
<evidence type="ECO:0000256" key="1">
    <source>
        <dbReference type="ARBA" id="ARBA00023015"/>
    </source>
</evidence>
<dbReference type="SUPFAM" id="SSF46785">
    <property type="entry name" value="Winged helix' DNA-binding domain"/>
    <property type="match status" value="1"/>
</dbReference>
<dbReference type="CDD" id="cd07377">
    <property type="entry name" value="WHTH_GntR"/>
    <property type="match status" value="1"/>
</dbReference>
<dbReference type="Pfam" id="PF00392">
    <property type="entry name" value="GntR"/>
    <property type="match status" value="1"/>
</dbReference>
<evidence type="ECO:0000259" key="4">
    <source>
        <dbReference type="PROSITE" id="PS50949"/>
    </source>
</evidence>
<evidence type="ECO:0000313" key="5">
    <source>
        <dbReference type="EMBL" id="MBP2017916.1"/>
    </source>
</evidence>
<keyword evidence="2 5" id="KW-0238">DNA-binding</keyword>
<name>A0ABS4JSC4_9FIRM</name>
<gene>
    <name evidence="5" type="ORF">J2Z79_001302</name>
</gene>
<accession>A0ABS4JSC4</accession>
<protein>
    <submittedName>
        <fullName evidence="5">DNA-binding transcriptional regulator YhcF (GntR family)</fullName>
    </submittedName>
</protein>
<dbReference type="PANTHER" id="PTHR38445">
    <property type="entry name" value="HTH-TYPE TRANSCRIPTIONAL REPRESSOR YTRA"/>
    <property type="match status" value="1"/>
</dbReference>
<dbReference type="RefSeq" id="WP_209466058.1">
    <property type="nucleotide sequence ID" value="NZ_JAGGLG010000008.1"/>
</dbReference>
<dbReference type="EMBL" id="JAGGLG010000008">
    <property type="protein sequence ID" value="MBP2017916.1"/>
    <property type="molecule type" value="Genomic_DNA"/>
</dbReference>
<keyword evidence="1" id="KW-0805">Transcription regulation</keyword>
<reference evidence="5 6" key="1">
    <citation type="submission" date="2021-03" db="EMBL/GenBank/DDBJ databases">
        <title>Genomic Encyclopedia of Type Strains, Phase IV (KMG-IV): sequencing the most valuable type-strain genomes for metagenomic binning, comparative biology and taxonomic classification.</title>
        <authorList>
            <person name="Goeker M."/>
        </authorList>
    </citation>
    <scope>NUCLEOTIDE SEQUENCE [LARGE SCALE GENOMIC DNA]</scope>
    <source>
        <strain evidence="5 6">DSM 27138</strain>
    </source>
</reference>
<evidence type="ECO:0000313" key="6">
    <source>
        <dbReference type="Proteomes" id="UP001519289"/>
    </source>
</evidence>
<dbReference type="InterPro" id="IPR036390">
    <property type="entry name" value="WH_DNA-bd_sf"/>
</dbReference>
<evidence type="ECO:0000256" key="2">
    <source>
        <dbReference type="ARBA" id="ARBA00023125"/>
    </source>
</evidence>
<dbReference type="InterPro" id="IPR000524">
    <property type="entry name" value="Tscrpt_reg_HTH_GntR"/>
</dbReference>
<comment type="caution">
    <text evidence="5">The sequence shown here is derived from an EMBL/GenBank/DDBJ whole genome shotgun (WGS) entry which is preliminary data.</text>
</comment>
<evidence type="ECO:0000256" key="3">
    <source>
        <dbReference type="ARBA" id="ARBA00023163"/>
    </source>
</evidence>
<dbReference type="PANTHER" id="PTHR38445:SF7">
    <property type="entry name" value="GNTR-FAMILY TRANSCRIPTIONAL REGULATOR"/>
    <property type="match status" value="1"/>
</dbReference>
<organism evidence="5 6">
    <name type="scientific">Symbiobacterium terraclitae</name>
    <dbReference type="NCBI Taxonomy" id="557451"/>
    <lineage>
        <taxon>Bacteria</taxon>
        <taxon>Bacillati</taxon>
        <taxon>Bacillota</taxon>
        <taxon>Clostridia</taxon>
        <taxon>Eubacteriales</taxon>
        <taxon>Symbiobacteriaceae</taxon>
        <taxon>Symbiobacterium</taxon>
    </lineage>
</organism>
<proteinExistence type="predicted"/>
<dbReference type="SMART" id="SM00345">
    <property type="entry name" value="HTH_GNTR"/>
    <property type="match status" value="1"/>
</dbReference>
<dbReference type="Gene3D" id="1.10.10.10">
    <property type="entry name" value="Winged helix-like DNA-binding domain superfamily/Winged helix DNA-binding domain"/>
    <property type="match status" value="1"/>
</dbReference>
<dbReference type="PROSITE" id="PS50949">
    <property type="entry name" value="HTH_GNTR"/>
    <property type="match status" value="1"/>
</dbReference>
<keyword evidence="6" id="KW-1185">Reference proteome</keyword>
<feature type="domain" description="HTH gntR-type" evidence="4">
    <location>
        <begin position="15"/>
        <end position="83"/>
    </location>
</feature>